<organism evidence="1">
    <name type="scientific">Dictyoglomus thermophilum</name>
    <dbReference type="NCBI Taxonomy" id="14"/>
    <lineage>
        <taxon>Bacteria</taxon>
        <taxon>Pseudomonadati</taxon>
        <taxon>Dictyoglomota</taxon>
        <taxon>Dictyoglomia</taxon>
        <taxon>Dictyoglomales</taxon>
        <taxon>Dictyoglomaceae</taxon>
        <taxon>Dictyoglomus</taxon>
    </lineage>
</organism>
<evidence type="ECO:0000313" key="1">
    <source>
        <dbReference type="EMBL" id="HFX12978.1"/>
    </source>
</evidence>
<gene>
    <name evidence="1" type="ORF">ENW00_02330</name>
</gene>
<reference evidence="1" key="1">
    <citation type="journal article" date="2020" name="mSystems">
        <title>Genome- and Community-Level Interaction Insights into Carbon Utilization and Element Cycling Functions of Hydrothermarchaeota in Hydrothermal Sediment.</title>
        <authorList>
            <person name="Zhou Z."/>
            <person name="Liu Y."/>
            <person name="Xu W."/>
            <person name="Pan J."/>
            <person name="Luo Z.H."/>
            <person name="Li M."/>
        </authorList>
    </citation>
    <scope>NUCLEOTIDE SEQUENCE [LARGE SCALE GENOMIC DNA]</scope>
    <source>
        <strain evidence="1">SpSt-81</strain>
    </source>
</reference>
<name>A0A7C3RHG8_DICTH</name>
<dbReference type="AlphaFoldDB" id="A0A7C3RHG8"/>
<dbReference type="InterPro" id="IPR008482">
    <property type="entry name" value="DUF763"/>
</dbReference>
<comment type="caution">
    <text evidence="1">The sequence shown here is derived from an EMBL/GenBank/DDBJ whole genome shotgun (WGS) entry which is preliminary data.</text>
</comment>
<proteinExistence type="predicted"/>
<dbReference type="EMBL" id="DTIN01000009">
    <property type="protein sequence ID" value="HFX12978.1"/>
    <property type="molecule type" value="Genomic_DNA"/>
</dbReference>
<protein>
    <submittedName>
        <fullName evidence="1">DUF763 domain-containing protein</fullName>
    </submittedName>
</protein>
<dbReference type="PANTHER" id="PTHR38597:SF1">
    <property type="entry name" value="BLL3834 PROTEIN"/>
    <property type="match status" value="1"/>
</dbReference>
<dbReference type="PANTHER" id="PTHR38597">
    <property type="entry name" value="BLL3834 PROTEIN"/>
    <property type="match status" value="1"/>
</dbReference>
<dbReference type="Pfam" id="PF05559">
    <property type="entry name" value="DUF763"/>
    <property type="match status" value="1"/>
</dbReference>
<sequence length="358" mass="41440">MIKREFAELPLHTGKAPQWLFHRMKKLSREIILLFYMENKIDDLIKKLSDPFWFQALGCILGFDWHSSGLTTTTGSALKEALREIPDDIGLYIVGGKGKTALNTPKEIIKISEKSSIDPNKWIFISRIVARVDNNAIQDGYQLYTHLLVFTKNDKWCVIQQGMNEKNHYARRYHWLGDEIKSFVEDPHKGIISERFENYVLNLVSKESKKAQETITYLFHEKPEDITKLWEKVSLRLPPYHPITAREIKPENLKTVLLKNYENPPKDFQDLILREGVGAKTLRALALISELVYGNPASIKDPARFSFAHGGKDGHPYPVDKRNYDKSIEILEKAIKNAKLGRREEIDTLKKLSFFFKI</sequence>
<accession>A0A7C3RHG8</accession>